<gene>
    <name evidence="1" type="ordered locus">Msip34_2020</name>
</gene>
<keyword evidence="2" id="KW-1185">Reference proteome</keyword>
<evidence type="ECO:0000313" key="2">
    <source>
        <dbReference type="Proteomes" id="UP000002743"/>
    </source>
</evidence>
<accession>C6X7T5</accession>
<dbReference type="Proteomes" id="UP000002743">
    <property type="component" value="Chromosome"/>
</dbReference>
<evidence type="ECO:0000313" key="1">
    <source>
        <dbReference type="EMBL" id="ACT51262.1"/>
    </source>
</evidence>
<reference evidence="1 2" key="2">
    <citation type="journal article" date="2011" name="J. Bacteriol.">
        <title>Genomes of three methylotrophs from a single niche uncover genetic and metabolic divergence of Methylophilaceae.</title>
        <authorList>
            <person name="Lapidus A."/>
            <person name="Clum A."/>
            <person name="Labutti K."/>
            <person name="Kaluzhnaya M.G."/>
            <person name="Lim S."/>
            <person name="Beck D.A."/>
            <person name="Glavina Del Rio T."/>
            <person name="Nolan M."/>
            <person name="Mavromatis K."/>
            <person name="Huntemann M."/>
            <person name="Lucas S."/>
            <person name="Lidstrom M.E."/>
            <person name="Ivanova N."/>
            <person name="Chistoserdova L."/>
        </authorList>
    </citation>
    <scope>NUCLEOTIDE SEQUENCE [LARGE SCALE GENOMIC DNA]</scope>
    <source>
        <strain evidence="1 2">SIP3-4</strain>
    </source>
</reference>
<dbReference type="HOGENOM" id="CLU_2369604_0_0_4"/>
<protein>
    <submittedName>
        <fullName evidence="1">Uncharacterized protein</fullName>
    </submittedName>
</protein>
<dbReference type="EMBL" id="CP001674">
    <property type="protein sequence ID" value="ACT51262.1"/>
    <property type="molecule type" value="Genomic_DNA"/>
</dbReference>
<dbReference type="RefSeq" id="WP_015830609.1">
    <property type="nucleotide sequence ID" value="NC_012969.1"/>
</dbReference>
<dbReference type="AlphaFoldDB" id="C6X7T5"/>
<name>C6X7T5_METGS</name>
<proteinExistence type="predicted"/>
<dbReference type="OrthoDB" id="8962313at2"/>
<dbReference type="KEGG" id="mei:Msip34_2020"/>
<sequence length="95" mass="10712">MTTDYELRVKQLEEQGISTSDAQGIVDAEDLTIMNMTDIQIDDLAEEALNIACLTIQNTLKVNDGGYAGMFFSDNEVKEKFIQYIKDEINNKVDN</sequence>
<organism evidence="1 2">
    <name type="scientific">Methylovorus glucosotrophus (strain SIP3-4)</name>
    <dbReference type="NCBI Taxonomy" id="582744"/>
    <lineage>
        <taxon>Bacteria</taxon>
        <taxon>Pseudomonadati</taxon>
        <taxon>Pseudomonadota</taxon>
        <taxon>Betaproteobacteria</taxon>
        <taxon>Nitrosomonadales</taxon>
        <taxon>Methylophilaceae</taxon>
        <taxon>Methylovorus</taxon>
    </lineage>
</organism>
<reference evidence="2" key="1">
    <citation type="submission" date="2009-07" db="EMBL/GenBank/DDBJ databases">
        <title>Complete sequence of chromosome of Methylovorus sp. SIP3-4.</title>
        <authorList>
            <person name="Lucas S."/>
            <person name="Copeland A."/>
            <person name="Lapidus A."/>
            <person name="Glavina del Rio T."/>
            <person name="Tice H."/>
            <person name="Bruce D."/>
            <person name="Goodwin L."/>
            <person name="Pitluck S."/>
            <person name="Clum A."/>
            <person name="Larimer F."/>
            <person name="Land M."/>
            <person name="Hauser L."/>
            <person name="Kyrpides N."/>
            <person name="Mikhailova N."/>
            <person name="Kayluzhnaya M."/>
            <person name="Chistoserdova L."/>
        </authorList>
    </citation>
    <scope>NUCLEOTIDE SEQUENCE [LARGE SCALE GENOMIC DNA]</scope>
    <source>
        <strain evidence="2">SIP3-4</strain>
    </source>
</reference>
<dbReference type="STRING" id="582744.Msip34_2020"/>